<proteinExistence type="predicted"/>
<organism evidence="1 2">
    <name type="scientific">Sulfodiicoccus acidiphilus</name>
    <dbReference type="NCBI Taxonomy" id="1670455"/>
    <lineage>
        <taxon>Archaea</taxon>
        <taxon>Thermoproteota</taxon>
        <taxon>Thermoprotei</taxon>
        <taxon>Sulfolobales</taxon>
        <taxon>Sulfolobaceae</taxon>
        <taxon>Sulfodiicoccus</taxon>
    </lineage>
</organism>
<keyword evidence="2" id="KW-1185">Reference proteome</keyword>
<accession>A0A348B4N1</accession>
<sequence>MERVKGRPSVRDRFDLVTADLLLAISTFVYLLEVKFLPLASSLPVIIPLGSSYLGSIRG</sequence>
<dbReference type="Proteomes" id="UP000276741">
    <property type="component" value="Chromosome"/>
</dbReference>
<evidence type="ECO:0000313" key="1">
    <source>
        <dbReference type="EMBL" id="BBD73133.1"/>
    </source>
</evidence>
<reference evidence="2" key="1">
    <citation type="submission" date="2018-04" db="EMBL/GenBank/DDBJ databases">
        <title>Complete genome sequence of Sulfodiicoccus acidiphilus strain HS-1.</title>
        <authorList>
            <person name="Sakai H.D."/>
            <person name="Kurosawa N."/>
        </authorList>
    </citation>
    <scope>NUCLEOTIDE SEQUENCE [LARGE SCALE GENOMIC DNA]</scope>
    <source>
        <strain evidence="2">HS-1</strain>
    </source>
</reference>
<evidence type="ECO:0000313" key="2">
    <source>
        <dbReference type="Proteomes" id="UP000276741"/>
    </source>
</evidence>
<name>A0A348B4N1_9CREN</name>
<dbReference type="KEGG" id="sacd:HS1genome_1522"/>
<gene>
    <name evidence="1" type="ORF">HS1genome_1522</name>
</gene>
<dbReference type="EMBL" id="AP018553">
    <property type="protein sequence ID" value="BBD73133.1"/>
    <property type="molecule type" value="Genomic_DNA"/>
</dbReference>
<dbReference type="AlphaFoldDB" id="A0A348B4N1"/>
<protein>
    <submittedName>
        <fullName evidence="1">Uncharacterized protein</fullName>
    </submittedName>
</protein>